<dbReference type="GO" id="GO:0000027">
    <property type="term" value="P:ribosomal large subunit assembly"/>
    <property type="evidence" value="ECO:0007669"/>
    <property type="project" value="TreeGrafter"/>
</dbReference>
<proteinExistence type="predicted"/>
<evidence type="ECO:0000313" key="7">
    <source>
        <dbReference type="Proteomes" id="UP000037460"/>
    </source>
</evidence>
<gene>
    <name evidence="6" type="ORF">Ctob_008695</name>
</gene>
<keyword evidence="3" id="KW-0175">Coiled coil</keyword>
<dbReference type="GO" id="GO:0005524">
    <property type="term" value="F:ATP binding"/>
    <property type="evidence" value="ECO:0007669"/>
    <property type="project" value="UniProtKB-KW"/>
</dbReference>
<dbReference type="PANTHER" id="PTHR48103">
    <property type="entry name" value="MIDASIN-RELATED"/>
    <property type="match status" value="1"/>
</dbReference>
<feature type="compositionally biased region" description="Acidic residues" evidence="4">
    <location>
        <begin position="558"/>
        <end position="592"/>
    </location>
</feature>
<dbReference type="PANTHER" id="PTHR48103:SF2">
    <property type="entry name" value="MIDASIN"/>
    <property type="match status" value="1"/>
</dbReference>
<dbReference type="EMBL" id="JWZX01001323">
    <property type="protein sequence ID" value="KOO34118.1"/>
    <property type="molecule type" value="Genomic_DNA"/>
</dbReference>
<accession>A0A0M0K6U9</accession>
<feature type="coiled-coil region" evidence="3">
    <location>
        <begin position="610"/>
        <end position="639"/>
    </location>
</feature>
<feature type="compositionally biased region" description="Acidic residues" evidence="4">
    <location>
        <begin position="515"/>
        <end position="544"/>
    </location>
</feature>
<feature type="region of interest" description="Disordered" evidence="4">
    <location>
        <begin position="418"/>
        <end position="594"/>
    </location>
</feature>
<dbReference type="InterPro" id="IPR002035">
    <property type="entry name" value="VWF_A"/>
</dbReference>
<evidence type="ECO:0000256" key="4">
    <source>
        <dbReference type="SAM" id="MobiDB-lite"/>
    </source>
</evidence>
<evidence type="ECO:0000256" key="1">
    <source>
        <dbReference type="ARBA" id="ARBA00022741"/>
    </source>
</evidence>
<feature type="compositionally biased region" description="Basic and acidic residues" evidence="4">
    <location>
        <begin position="501"/>
        <end position="514"/>
    </location>
</feature>
<keyword evidence="2" id="KW-0067">ATP-binding</keyword>
<evidence type="ECO:0000313" key="6">
    <source>
        <dbReference type="EMBL" id="KOO34118.1"/>
    </source>
</evidence>
<reference evidence="7" key="1">
    <citation type="journal article" date="2015" name="PLoS Genet.">
        <title>Genome Sequence and Transcriptome Analyses of Chrysochromulina tobin: Metabolic Tools for Enhanced Algal Fitness in the Prominent Order Prymnesiales (Haptophyceae).</title>
        <authorList>
            <person name="Hovde B.T."/>
            <person name="Deodato C.R."/>
            <person name="Hunsperger H.M."/>
            <person name="Ryken S.A."/>
            <person name="Yost W."/>
            <person name="Jha R.K."/>
            <person name="Patterson J."/>
            <person name="Monnat R.J. Jr."/>
            <person name="Barlow S.B."/>
            <person name="Starkenburg S.R."/>
            <person name="Cattolico R.A."/>
        </authorList>
    </citation>
    <scope>NUCLEOTIDE SEQUENCE</scope>
    <source>
        <strain evidence="7">CCMP291</strain>
    </source>
</reference>
<feature type="compositionally biased region" description="Basic and acidic residues" evidence="4">
    <location>
        <begin position="545"/>
        <end position="557"/>
    </location>
</feature>
<feature type="compositionally biased region" description="Acidic residues" evidence="4">
    <location>
        <begin position="487"/>
        <end position="500"/>
    </location>
</feature>
<protein>
    <submittedName>
        <fullName evidence="6">Type a von willebrand factor domain-containing protein</fullName>
    </submittedName>
</protein>
<evidence type="ECO:0000259" key="5">
    <source>
        <dbReference type="PROSITE" id="PS50234"/>
    </source>
</evidence>
<dbReference type="GO" id="GO:0000055">
    <property type="term" value="P:ribosomal large subunit export from nucleus"/>
    <property type="evidence" value="ECO:0007669"/>
    <property type="project" value="TreeGrafter"/>
</dbReference>
<evidence type="ECO:0000256" key="3">
    <source>
        <dbReference type="SAM" id="Coils"/>
    </source>
</evidence>
<keyword evidence="7" id="KW-1185">Reference proteome</keyword>
<comment type="caution">
    <text evidence="6">The sequence shown here is derived from an EMBL/GenBank/DDBJ whole genome shotgun (WGS) entry which is preliminary data.</text>
</comment>
<dbReference type="Proteomes" id="UP000037460">
    <property type="component" value="Unassembled WGS sequence"/>
</dbReference>
<dbReference type="InterPro" id="IPR036465">
    <property type="entry name" value="vWFA_dom_sf"/>
</dbReference>
<dbReference type="Gene3D" id="3.40.50.410">
    <property type="entry name" value="von Willebrand factor, type A domain"/>
    <property type="match status" value="1"/>
</dbReference>
<dbReference type="OrthoDB" id="5186at2759"/>
<dbReference type="GO" id="GO:0005634">
    <property type="term" value="C:nucleus"/>
    <property type="evidence" value="ECO:0007669"/>
    <property type="project" value="TreeGrafter"/>
</dbReference>
<dbReference type="GO" id="GO:0030687">
    <property type="term" value="C:preribosome, large subunit precursor"/>
    <property type="evidence" value="ECO:0007669"/>
    <property type="project" value="TreeGrafter"/>
</dbReference>
<organism evidence="6 7">
    <name type="scientific">Chrysochromulina tobinii</name>
    <dbReference type="NCBI Taxonomy" id="1460289"/>
    <lineage>
        <taxon>Eukaryota</taxon>
        <taxon>Haptista</taxon>
        <taxon>Haptophyta</taxon>
        <taxon>Prymnesiophyceae</taxon>
        <taxon>Prymnesiales</taxon>
        <taxon>Chrysochromulinaceae</taxon>
        <taxon>Chrysochromulina</taxon>
    </lineage>
</organism>
<sequence length="926" mass="99466">MRDFCRSVILSDGAAARSESRMRYLVELREVVVTRSIELRAMTDKKARQMKHKAVVDLLKGLQASGLSFHASALDPRLGSMCTLFAVPAHAHYDVTSVLSGSLRLAQHGAAGAGAVGAAAAVEGDGDAQHAAPAPKSALSSAALTTSASAVTGAVADGDARAGALSTALGARWSHEWSRSEQLYFRCLFRLTQLRRSAVGAHPDLSGREIKKGSGLLEHSFSLVVQQREALSGAIDQFAGGAASGAASGHTSGLAASRVVSVLRRLARTLQTRRAQLPEPSVGDVGALLTTAHERAAMGTISEVISLLSELGGAAAPLSSGEIAHLAPLISSSLAMVLERLAHFSERCAERASGSQAAAVRAAVVRAVGEVGPAVRLHLSALRWALHQALGYHGSLVRLQLVLSNTFAELFAKGFCTVRPEDEGGGDKGGQGGMEDDVEGTGMGEGEGKKDVSEELQEEGQIEGDSAAQKEEQVDGDEADGGKDERANEDEGVEMTNEWDGDMKDVEQPDKGEGSEDEEGDGDEEENIGELDEQNQEPETEYEDNTFKKPEKEKAEPEADEQMPDELPDGMDGDEDGAEGEDPREEEGEEAADAAHDDANEAGEGGVGVNEDEANEAAAADLERMQLELEGRLAEWQLKGAESGAAEDAWRALEGRTSSLSQELCEQLRLILEATVKSKLEGDYRTGKRISMRKVIPYIASGFRKDKIWLRRTKPSKRQYQILLCIDDSESMAETGAGGLACEALALLTQALTTIEAGQLGVLKFAESVELLHPFDRPFTAEAGAHMLSRFSFRQKHTHMEGLLKSVVSTLRVAREQQSASSTTEQLQLVLIVSDGRRSPAWGDPSAWVRLAAQEHILLCFVVLDSAAQKDSILDLQQVSFPNGKLTMGRWIDQFPFPFYLVVRELKALPQVLSDALRQWFEMLKE</sequence>
<name>A0A0M0K6U9_9EUKA</name>
<dbReference type="SUPFAM" id="SSF53300">
    <property type="entry name" value="vWA-like"/>
    <property type="match status" value="1"/>
</dbReference>
<feature type="domain" description="VWFA" evidence="5">
    <location>
        <begin position="721"/>
        <end position="917"/>
    </location>
</feature>
<dbReference type="AlphaFoldDB" id="A0A0M0K6U9"/>
<keyword evidence="1" id="KW-0547">Nucleotide-binding</keyword>
<dbReference type="PROSITE" id="PS50234">
    <property type="entry name" value="VWFA"/>
    <property type="match status" value="1"/>
</dbReference>
<evidence type="ECO:0000256" key="2">
    <source>
        <dbReference type="ARBA" id="ARBA00022840"/>
    </source>
</evidence>